<dbReference type="InterPro" id="IPR018114">
    <property type="entry name" value="TRYPSIN_HIS"/>
</dbReference>
<dbReference type="AlphaFoldDB" id="T1HBY4"/>
<evidence type="ECO:0000259" key="6">
    <source>
        <dbReference type="PROSITE" id="PS50240"/>
    </source>
</evidence>
<dbReference type="SMART" id="SM00020">
    <property type="entry name" value="Tryp_SPc"/>
    <property type="match status" value="1"/>
</dbReference>
<dbReference type="InterPro" id="IPR050430">
    <property type="entry name" value="Peptidase_S1"/>
</dbReference>
<dbReference type="FunCoup" id="T1HBY4">
    <property type="interactions" value="29"/>
</dbReference>
<dbReference type="EMBL" id="ACPB03005502">
    <property type="status" value="NOT_ANNOTATED_CDS"/>
    <property type="molecule type" value="Genomic_DNA"/>
</dbReference>
<dbReference type="OMA" id="ICVEDMP"/>
<dbReference type="Pfam" id="PF00089">
    <property type="entry name" value="Trypsin"/>
    <property type="match status" value="1"/>
</dbReference>
<dbReference type="PROSITE" id="PS00134">
    <property type="entry name" value="TRYPSIN_HIS"/>
    <property type="match status" value="1"/>
</dbReference>
<dbReference type="PROSITE" id="PS50240">
    <property type="entry name" value="TRYPSIN_DOM"/>
    <property type="match status" value="1"/>
</dbReference>
<dbReference type="EMBL" id="ACPB03005501">
    <property type="status" value="NOT_ANNOTATED_CDS"/>
    <property type="molecule type" value="Genomic_DNA"/>
</dbReference>
<dbReference type="Gene3D" id="2.40.10.10">
    <property type="entry name" value="Trypsin-like serine proteases"/>
    <property type="match status" value="1"/>
</dbReference>
<protein>
    <submittedName>
        <fullName evidence="7">Peptidase S1 domain-containing protein</fullName>
    </submittedName>
</protein>
<dbReference type="SUPFAM" id="SSF50494">
    <property type="entry name" value="Trypsin-like serine proteases"/>
    <property type="match status" value="1"/>
</dbReference>
<keyword evidence="8" id="KW-1185">Reference proteome</keyword>
<dbReference type="InterPro" id="IPR009003">
    <property type="entry name" value="Peptidase_S1_PA"/>
</dbReference>
<dbReference type="GO" id="GO:0006508">
    <property type="term" value="P:proteolysis"/>
    <property type="evidence" value="ECO:0007669"/>
    <property type="project" value="UniProtKB-KW"/>
</dbReference>
<evidence type="ECO:0000256" key="1">
    <source>
        <dbReference type="ARBA" id="ARBA00007664"/>
    </source>
</evidence>
<dbReference type="PANTHER" id="PTHR24276">
    <property type="entry name" value="POLYSERASE-RELATED"/>
    <property type="match status" value="1"/>
</dbReference>
<evidence type="ECO:0000313" key="7">
    <source>
        <dbReference type="EnsemblMetazoa" id="RPRC001546-PA"/>
    </source>
</evidence>
<evidence type="ECO:0000256" key="5">
    <source>
        <dbReference type="ARBA" id="ARBA00023157"/>
    </source>
</evidence>
<dbReference type="PRINTS" id="PR00722">
    <property type="entry name" value="CHYMOTRYPSIN"/>
</dbReference>
<evidence type="ECO:0000256" key="4">
    <source>
        <dbReference type="ARBA" id="ARBA00022825"/>
    </source>
</evidence>
<sequence>MALMGSPPKEFRKTVDLSFYSSSFQKSMNTTWGCTNFQKILVYILLELLVLPVIGEKRTKRTLGGDEVAPESVPFIVLINGICTGTLIHTEWVLTAAHCFQSRRLFAKITYVTTNELYRQHSVESAQVYLHPRFRKRIILASYDLALIQLVKPIKPLNMVQLLAVDNSEWPQKDQYNRMCNVIGFGLKRFNNYTLHVSKFKAKHGESACRCFPYKGVICVEDMPNDGICSGDSGAPMICDGKLVGVTSASFNLKNCASSYSAINLKQNQTNGCGQTQELHLFTFLCPQLNWIKLYVDTVPSKPLSCKTNKLYKEVNIFYQLVTVITVRHKMLEELLPVLNQILPV</sequence>
<organism evidence="7 8">
    <name type="scientific">Rhodnius prolixus</name>
    <name type="common">Triatomid bug</name>
    <dbReference type="NCBI Taxonomy" id="13249"/>
    <lineage>
        <taxon>Eukaryota</taxon>
        <taxon>Metazoa</taxon>
        <taxon>Ecdysozoa</taxon>
        <taxon>Arthropoda</taxon>
        <taxon>Hexapoda</taxon>
        <taxon>Insecta</taxon>
        <taxon>Pterygota</taxon>
        <taxon>Neoptera</taxon>
        <taxon>Paraneoptera</taxon>
        <taxon>Hemiptera</taxon>
        <taxon>Heteroptera</taxon>
        <taxon>Panheteroptera</taxon>
        <taxon>Cimicomorpha</taxon>
        <taxon>Reduviidae</taxon>
        <taxon>Triatominae</taxon>
        <taxon>Rhodnius</taxon>
    </lineage>
</organism>
<feature type="domain" description="Peptidase S1" evidence="6">
    <location>
        <begin position="62"/>
        <end position="297"/>
    </location>
</feature>
<comment type="similarity">
    <text evidence="1">Belongs to the peptidase S1 family.</text>
</comment>
<keyword evidence="2" id="KW-0645">Protease</keyword>
<dbReference type="EnsemblMetazoa" id="RPRC001546-RA">
    <property type="protein sequence ID" value="RPRC001546-PA"/>
    <property type="gene ID" value="RPRC001546"/>
</dbReference>
<dbReference type="InParanoid" id="T1HBY4"/>
<dbReference type="VEuPathDB" id="VectorBase:RPRC001546"/>
<name>T1HBY4_RHOPR</name>
<dbReference type="Proteomes" id="UP000015103">
    <property type="component" value="Unassembled WGS sequence"/>
</dbReference>
<dbReference type="PANTHER" id="PTHR24276:SF98">
    <property type="entry name" value="FI18310P1-RELATED"/>
    <property type="match status" value="1"/>
</dbReference>
<dbReference type="InterPro" id="IPR001254">
    <property type="entry name" value="Trypsin_dom"/>
</dbReference>
<keyword evidence="3" id="KW-0378">Hydrolase</keyword>
<evidence type="ECO:0000256" key="3">
    <source>
        <dbReference type="ARBA" id="ARBA00022801"/>
    </source>
</evidence>
<keyword evidence="4" id="KW-0720">Serine protease</keyword>
<dbReference type="HOGENOM" id="CLU_006842_5_0_1"/>
<dbReference type="GO" id="GO:0004252">
    <property type="term" value="F:serine-type endopeptidase activity"/>
    <property type="evidence" value="ECO:0007669"/>
    <property type="project" value="InterPro"/>
</dbReference>
<dbReference type="STRING" id="13249.T1HBY4"/>
<proteinExistence type="inferred from homology"/>
<dbReference type="InterPro" id="IPR001314">
    <property type="entry name" value="Peptidase_S1A"/>
</dbReference>
<dbReference type="eggNOG" id="KOG3627">
    <property type="taxonomic scope" value="Eukaryota"/>
</dbReference>
<evidence type="ECO:0000313" key="8">
    <source>
        <dbReference type="Proteomes" id="UP000015103"/>
    </source>
</evidence>
<evidence type="ECO:0000256" key="2">
    <source>
        <dbReference type="ARBA" id="ARBA00022670"/>
    </source>
</evidence>
<keyword evidence="5" id="KW-1015">Disulfide bond</keyword>
<reference evidence="7" key="1">
    <citation type="submission" date="2015-05" db="UniProtKB">
        <authorList>
            <consortium name="EnsemblMetazoa"/>
        </authorList>
    </citation>
    <scope>IDENTIFICATION</scope>
</reference>
<accession>T1HBY4</accession>
<dbReference type="InterPro" id="IPR043504">
    <property type="entry name" value="Peptidase_S1_PA_chymotrypsin"/>
</dbReference>